<feature type="transmembrane region" description="Helical" evidence="1">
    <location>
        <begin position="103"/>
        <end position="129"/>
    </location>
</feature>
<organism evidence="2 3">
    <name type="scientific">Bacteroides fluxus YIT 12057</name>
    <dbReference type="NCBI Taxonomy" id="763034"/>
    <lineage>
        <taxon>Bacteria</taxon>
        <taxon>Pseudomonadati</taxon>
        <taxon>Bacteroidota</taxon>
        <taxon>Bacteroidia</taxon>
        <taxon>Bacteroidales</taxon>
        <taxon>Bacteroidaceae</taxon>
        <taxon>Bacteroides</taxon>
    </lineage>
</organism>
<name>F3PSG4_9BACE</name>
<gene>
    <name evidence="2" type="ORF">HMPREF9446_01698</name>
</gene>
<reference evidence="2 3" key="1">
    <citation type="submission" date="2011-02" db="EMBL/GenBank/DDBJ databases">
        <authorList>
            <person name="Weinstock G."/>
            <person name="Sodergren E."/>
            <person name="Clifton S."/>
            <person name="Fulton L."/>
            <person name="Fulton B."/>
            <person name="Courtney L."/>
            <person name="Fronick C."/>
            <person name="Harrison M."/>
            <person name="Strong C."/>
            <person name="Farmer C."/>
            <person name="Delahaunty K."/>
            <person name="Markovic C."/>
            <person name="Hall O."/>
            <person name="Minx P."/>
            <person name="Tomlinson C."/>
            <person name="Mitreva M."/>
            <person name="Hou S."/>
            <person name="Chen J."/>
            <person name="Wollam A."/>
            <person name="Pepin K.H."/>
            <person name="Johnson M."/>
            <person name="Bhonagiri V."/>
            <person name="Zhang X."/>
            <person name="Suruliraj S."/>
            <person name="Warren W."/>
            <person name="Chinwalla A."/>
            <person name="Mardis E.R."/>
            <person name="Wilson R.K."/>
        </authorList>
    </citation>
    <scope>NUCLEOTIDE SEQUENCE [LARGE SCALE GENOMIC DNA]</scope>
    <source>
        <strain evidence="2 3">YIT 12057</strain>
    </source>
</reference>
<feature type="transmembrane region" description="Helical" evidence="1">
    <location>
        <begin position="356"/>
        <end position="375"/>
    </location>
</feature>
<accession>F3PSG4</accession>
<dbReference type="eggNOG" id="ENOG502Z8FC">
    <property type="taxonomic scope" value="Bacteria"/>
</dbReference>
<feature type="transmembrane region" description="Helical" evidence="1">
    <location>
        <begin position="135"/>
        <end position="158"/>
    </location>
</feature>
<feature type="transmembrane region" description="Helical" evidence="1">
    <location>
        <begin position="381"/>
        <end position="406"/>
    </location>
</feature>
<keyword evidence="1" id="KW-0812">Transmembrane</keyword>
<sequence length="496" mass="57950">MNLFLELRRHGKLADKRNPMYEKSRFAKFWIYLMIAFWAGYLIFFGTSFAFAFEGEAKEAYHILNAGLLFILALDFLTRLPFQKTPTQEVKPYMLLPIKRSRLIDILLIRSGMDTYNLFWLFFFVPFAILTVARFYGVTGVITYILGIWLLMLINNYWFLLCRTLMSERFLWLLLPVGVYGAIAAAMFIPEHSPVFEFSTTVGEGFIQADPLTFIGTVAVIALLYLTDRMVISHMVYNEINKVEETTVQVKHVSEYRFLERYGQVGEYMRLELKLLLRNKICKRALYSAGGVVVMFSAMIAFTDIHQENMRNFWVMYNYTLFGILFLSTIMGYEGNYIDGLMSRKESIYALLQAKYAIYTAGQLFPLLLMLPAAIMGKISFMGLISWFLFIPGFVYFCMFQMAVYNNKTTDLNNKMTQRNVGTGMQNLISFAAFGVPLLMLFVLDFFFEKATTEWIFTIIGLIFITTSRFWLKNVYQRFIKRRYVNMEGFRNSRQR</sequence>
<comment type="caution">
    <text evidence="2">The sequence shown here is derived from an EMBL/GenBank/DDBJ whole genome shotgun (WGS) entry which is preliminary data.</text>
</comment>
<evidence type="ECO:0000256" key="1">
    <source>
        <dbReference type="SAM" id="Phobius"/>
    </source>
</evidence>
<feature type="transmembrane region" description="Helical" evidence="1">
    <location>
        <begin position="29"/>
        <end position="51"/>
    </location>
</feature>
<keyword evidence="1" id="KW-0472">Membrane</keyword>
<dbReference type="RefSeq" id="WP_009124987.1">
    <property type="nucleotide sequence ID" value="NZ_GL882625.1"/>
</dbReference>
<dbReference type="GeneID" id="86049328"/>
<feature type="transmembrane region" description="Helical" evidence="1">
    <location>
        <begin position="285"/>
        <end position="302"/>
    </location>
</feature>
<protein>
    <submittedName>
        <fullName evidence="2">Uncharacterized protein</fullName>
    </submittedName>
</protein>
<dbReference type="Pfam" id="PF18940">
    <property type="entry name" value="DUF5687"/>
    <property type="match status" value="1"/>
</dbReference>
<feature type="transmembrane region" description="Helical" evidence="1">
    <location>
        <begin position="454"/>
        <end position="472"/>
    </location>
</feature>
<evidence type="ECO:0000313" key="3">
    <source>
        <dbReference type="Proteomes" id="UP000003416"/>
    </source>
</evidence>
<keyword evidence="3" id="KW-1185">Reference proteome</keyword>
<feature type="transmembrane region" description="Helical" evidence="1">
    <location>
        <begin position="209"/>
        <end position="226"/>
    </location>
</feature>
<dbReference type="InterPro" id="IPR043742">
    <property type="entry name" value="DUF5687"/>
</dbReference>
<dbReference type="STRING" id="763034.HMPREF9446_01698"/>
<feature type="transmembrane region" description="Helical" evidence="1">
    <location>
        <begin position="314"/>
        <end position="335"/>
    </location>
</feature>
<dbReference type="HOGENOM" id="CLU_042400_0_0_10"/>
<feature type="transmembrane region" description="Helical" evidence="1">
    <location>
        <begin position="170"/>
        <end position="189"/>
    </location>
</feature>
<keyword evidence="1" id="KW-1133">Transmembrane helix</keyword>
<dbReference type="AlphaFoldDB" id="F3PSG4"/>
<evidence type="ECO:0000313" key="2">
    <source>
        <dbReference type="EMBL" id="EGF57618.1"/>
    </source>
</evidence>
<proteinExistence type="predicted"/>
<dbReference type="EMBL" id="AFBN01000028">
    <property type="protein sequence ID" value="EGF57618.1"/>
    <property type="molecule type" value="Genomic_DNA"/>
</dbReference>
<dbReference type="Proteomes" id="UP000003416">
    <property type="component" value="Unassembled WGS sequence"/>
</dbReference>
<feature type="transmembrane region" description="Helical" evidence="1">
    <location>
        <begin position="63"/>
        <end position="82"/>
    </location>
</feature>
<feature type="transmembrane region" description="Helical" evidence="1">
    <location>
        <begin position="427"/>
        <end position="448"/>
    </location>
</feature>